<evidence type="ECO:0000256" key="1">
    <source>
        <dbReference type="SAM" id="MobiDB-lite"/>
    </source>
</evidence>
<dbReference type="Proteomes" id="UP000597762">
    <property type="component" value="Unassembled WGS sequence"/>
</dbReference>
<gene>
    <name evidence="3" type="ORF">SPHA_42388</name>
</gene>
<evidence type="ECO:0000313" key="4">
    <source>
        <dbReference type="Proteomes" id="UP000597762"/>
    </source>
</evidence>
<organism evidence="3 4">
    <name type="scientific">Acanthosepion pharaonis</name>
    <name type="common">Pharaoh cuttlefish</name>
    <name type="synonym">Sepia pharaonis</name>
    <dbReference type="NCBI Taxonomy" id="158019"/>
    <lineage>
        <taxon>Eukaryota</taxon>
        <taxon>Metazoa</taxon>
        <taxon>Spiralia</taxon>
        <taxon>Lophotrochozoa</taxon>
        <taxon>Mollusca</taxon>
        <taxon>Cephalopoda</taxon>
        <taxon>Coleoidea</taxon>
        <taxon>Decapodiformes</taxon>
        <taxon>Sepiida</taxon>
        <taxon>Sepiina</taxon>
        <taxon>Sepiidae</taxon>
        <taxon>Acanthosepion</taxon>
    </lineage>
</organism>
<sequence>MGHLFISLFYLCCCFFILCFGEFFRRNSKRRNNHVKELSGNIIPMETGILQESNQEILTDGDLLAEGIYDDTVVLTKENFLSYVQQVKMKADPFSNEFSSLDKHSPHQKATHNAANAAATSIRQSQETTAEKTTRNTAKAVATSIQQSQESMAEKTAHHAADATATSAVRASESFAQKRTRQQCNAISTSAARAVEGSTERLQRLQTVNQHQHAQQGLCSPLKQQMPTWALFLRTIQARTIILAGISQNVHTTCNVHRQSMIHARKDTRRDDICSMHLNQFMLFNSSPKFGMASPKVVFFSTQDELTTPQHCRVDPLSSASADNALYSSTDIQGSTGPRTSLFHSAYLQAVAFET</sequence>
<keyword evidence="2" id="KW-0472">Membrane</keyword>
<accession>A0A812CWT8</accession>
<reference evidence="3" key="1">
    <citation type="submission" date="2021-01" db="EMBL/GenBank/DDBJ databases">
        <authorList>
            <person name="Li R."/>
            <person name="Bekaert M."/>
        </authorList>
    </citation>
    <scope>NUCLEOTIDE SEQUENCE</scope>
    <source>
        <strain evidence="3">Farmed</strain>
    </source>
</reference>
<keyword evidence="2" id="KW-0812">Transmembrane</keyword>
<keyword evidence="2" id="KW-1133">Transmembrane helix</keyword>
<feature type="compositionally biased region" description="Low complexity" evidence="1">
    <location>
        <begin position="111"/>
        <end position="120"/>
    </location>
</feature>
<dbReference type="EMBL" id="CAHIKZ030002072">
    <property type="protein sequence ID" value="CAE1280573.1"/>
    <property type="molecule type" value="Genomic_DNA"/>
</dbReference>
<feature type="compositionally biased region" description="Low complexity" evidence="1">
    <location>
        <begin position="162"/>
        <end position="171"/>
    </location>
</feature>
<feature type="region of interest" description="Disordered" evidence="1">
    <location>
        <begin position="98"/>
        <end position="181"/>
    </location>
</feature>
<feature type="compositionally biased region" description="Basic and acidic residues" evidence="1">
    <location>
        <begin position="152"/>
        <end position="161"/>
    </location>
</feature>
<keyword evidence="4" id="KW-1185">Reference proteome</keyword>
<protein>
    <submittedName>
        <fullName evidence="3">Uncharacterized protein</fullName>
    </submittedName>
</protein>
<evidence type="ECO:0000313" key="3">
    <source>
        <dbReference type="EMBL" id="CAE1280573.1"/>
    </source>
</evidence>
<proteinExistence type="predicted"/>
<feature type="transmembrane region" description="Helical" evidence="2">
    <location>
        <begin position="6"/>
        <end position="24"/>
    </location>
</feature>
<dbReference type="AlphaFoldDB" id="A0A812CWT8"/>
<comment type="caution">
    <text evidence="3">The sequence shown here is derived from an EMBL/GenBank/DDBJ whole genome shotgun (WGS) entry which is preliminary data.</text>
</comment>
<name>A0A812CWT8_ACAPH</name>
<evidence type="ECO:0000256" key="2">
    <source>
        <dbReference type="SAM" id="Phobius"/>
    </source>
</evidence>